<comment type="caution">
    <text evidence="4">The sequence shown here is derived from an EMBL/GenBank/DDBJ whole genome shotgun (WGS) entry which is preliminary data.</text>
</comment>
<evidence type="ECO:0000313" key="5">
    <source>
        <dbReference type="Proteomes" id="UP000031532"/>
    </source>
</evidence>
<gene>
    <name evidence="4" type="ORF">QH73_0019380</name>
</gene>
<accession>A0A9X5E7K3</accession>
<evidence type="ECO:0000313" key="4">
    <source>
        <dbReference type="EMBL" id="NHC36776.1"/>
    </source>
</evidence>
<dbReference type="Gene3D" id="2.130.10.10">
    <property type="entry name" value="YVTN repeat-like/Quinoprotein amine dehydrogenase"/>
    <property type="match status" value="3"/>
</dbReference>
<organism evidence="4 5">
    <name type="scientific">Scytonema millei VB511283</name>
    <dbReference type="NCBI Taxonomy" id="1245923"/>
    <lineage>
        <taxon>Bacteria</taxon>
        <taxon>Bacillati</taxon>
        <taxon>Cyanobacteriota</taxon>
        <taxon>Cyanophyceae</taxon>
        <taxon>Nostocales</taxon>
        <taxon>Scytonemataceae</taxon>
        <taxon>Scytonema</taxon>
    </lineage>
</organism>
<dbReference type="PANTHER" id="PTHR19848">
    <property type="entry name" value="WD40 REPEAT PROTEIN"/>
    <property type="match status" value="1"/>
</dbReference>
<dbReference type="InterPro" id="IPR001680">
    <property type="entry name" value="WD40_rpt"/>
</dbReference>
<keyword evidence="5" id="KW-1185">Reference proteome</keyword>
<dbReference type="InterPro" id="IPR015943">
    <property type="entry name" value="WD40/YVTN_repeat-like_dom_sf"/>
</dbReference>
<protein>
    <submittedName>
        <fullName evidence="4">DUF1513 domain-containing protein</fullName>
    </submittedName>
</protein>
<dbReference type="SUPFAM" id="SSF50978">
    <property type="entry name" value="WD40 repeat-like"/>
    <property type="match status" value="2"/>
</dbReference>
<reference evidence="4 5" key="1">
    <citation type="journal article" date="2015" name="Genome Announc.">
        <title>Draft Genome Sequence of the Terrestrial Cyanobacterium Scytonema millei VB511283, Isolated from Eastern India.</title>
        <authorList>
            <person name="Sen D."/>
            <person name="Chandrababunaidu M.M."/>
            <person name="Singh D."/>
            <person name="Sanghi N."/>
            <person name="Ghorai A."/>
            <person name="Mishra G.P."/>
            <person name="Madduluri M."/>
            <person name="Adhikary S.P."/>
            <person name="Tripathy S."/>
        </authorList>
    </citation>
    <scope>NUCLEOTIDE SEQUENCE [LARGE SCALE GENOMIC DNA]</scope>
    <source>
        <strain evidence="4 5">VB511283</strain>
    </source>
</reference>
<sequence>MKFPTTSNQLLELQTRTTLEDYVTAIAWSSDGQIVASDAAGGVTLWDGETLVPLQTNSGTSVDCLAFSHDGQFLATGGQDGRVRIRRWRDRQLIATLENAPAWVDKLAWNPKNNQLAFSLGRYVQVWDANTEEIVVTLHFENSSVLGIDWHPDGQNLAIAGYQGAKVWDATDWDDDPYIIDIPSASLAIAWSPDGKYIASGNMDRTITVLEWGNPHPWVMRGFPGKIRHLAWSSIKLQQDAPLLASASVEGIVVWEKLEDENLGWDSRLLQRHTDVVQAIAFQPGSLLLASAAADGWLCLWQKAKRVAQIIDDATDGLSCLAWHPQGQKLAAGSQTGELLLWSKASRGTGFSRGK</sequence>
<proteinExistence type="predicted"/>
<dbReference type="Proteomes" id="UP000031532">
    <property type="component" value="Unassembled WGS sequence"/>
</dbReference>
<feature type="repeat" description="WD" evidence="3">
    <location>
        <begin position="311"/>
        <end position="343"/>
    </location>
</feature>
<dbReference type="SMART" id="SM00320">
    <property type="entry name" value="WD40"/>
    <property type="match status" value="8"/>
</dbReference>
<dbReference type="PROSITE" id="PS50294">
    <property type="entry name" value="WD_REPEATS_REGION"/>
    <property type="match status" value="1"/>
</dbReference>
<evidence type="ECO:0000256" key="3">
    <source>
        <dbReference type="PROSITE-ProRule" id="PRU00221"/>
    </source>
</evidence>
<feature type="repeat" description="WD" evidence="3">
    <location>
        <begin position="270"/>
        <end position="302"/>
    </location>
</feature>
<dbReference type="OrthoDB" id="434800at2"/>
<keyword evidence="1 3" id="KW-0853">WD repeat</keyword>
<dbReference type="PANTHER" id="PTHR19848:SF8">
    <property type="entry name" value="F-BOX AND WD REPEAT DOMAIN CONTAINING 7"/>
    <property type="match status" value="1"/>
</dbReference>
<dbReference type="InterPro" id="IPR036322">
    <property type="entry name" value="WD40_repeat_dom_sf"/>
</dbReference>
<evidence type="ECO:0000256" key="1">
    <source>
        <dbReference type="ARBA" id="ARBA00022574"/>
    </source>
</evidence>
<dbReference type="Pfam" id="PF00400">
    <property type="entry name" value="WD40"/>
    <property type="match status" value="6"/>
</dbReference>
<name>A0A9X5E7K3_9CYAN</name>
<dbReference type="RefSeq" id="WP_039717528.1">
    <property type="nucleotide sequence ID" value="NZ_JTJC03000005.1"/>
</dbReference>
<evidence type="ECO:0000256" key="2">
    <source>
        <dbReference type="ARBA" id="ARBA00022737"/>
    </source>
</evidence>
<keyword evidence="2" id="KW-0677">Repeat</keyword>
<dbReference type="AlphaFoldDB" id="A0A9X5E7K3"/>
<dbReference type="EMBL" id="JTJC03000005">
    <property type="protein sequence ID" value="NHC36776.1"/>
    <property type="molecule type" value="Genomic_DNA"/>
</dbReference>
<dbReference type="PROSITE" id="PS50082">
    <property type="entry name" value="WD_REPEATS_2"/>
    <property type="match status" value="3"/>
</dbReference>
<feature type="repeat" description="WD" evidence="3">
    <location>
        <begin position="55"/>
        <end position="96"/>
    </location>
</feature>